<dbReference type="CDD" id="cd08195">
    <property type="entry name" value="DHQS"/>
    <property type="match status" value="1"/>
</dbReference>
<dbReference type="GO" id="GO:0003856">
    <property type="term" value="F:3-dehydroquinate synthase activity"/>
    <property type="evidence" value="ECO:0007669"/>
    <property type="project" value="UniProtKB-EC"/>
</dbReference>
<evidence type="ECO:0000256" key="8">
    <source>
        <dbReference type="HAMAP-Rule" id="MF_00110"/>
    </source>
</evidence>
<evidence type="ECO:0000256" key="2">
    <source>
        <dbReference type="ARBA" id="ARBA00022723"/>
    </source>
</evidence>
<feature type="binding site" evidence="8">
    <location>
        <position position="190"/>
    </location>
    <ligand>
        <name>Zn(2+)</name>
        <dbReference type="ChEBI" id="CHEBI:29105"/>
    </ligand>
</feature>
<keyword evidence="4 8" id="KW-0862">Zinc</keyword>
<comment type="subcellular location">
    <subcellularLocation>
        <location evidence="8">Cytoplasm</location>
    </subcellularLocation>
</comment>
<comment type="pathway">
    <text evidence="8">Metabolic intermediate biosynthesis; chorismate biosynthesis; chorismate from D-erythrose 4-phosphate and phosphoenolpyruvate: step 2/7.</text>
</comment>
<evidence type="ECO:0000259" key="10">
    <source>
        <dbReference type="Pfam" id="PF01761"/>
    </source>
</evidence>
<dbReference type="NCBIfam" id="TIGR01357">
    <property type="entry name" value="aroB"/>
    <property type="match status" value="1"/>
</dbReference>
<comment type="caution">
    <text evidence="8">Lacks conserved residue(s) required for the propagation of feature annotation.</text>
</comment>
<dbReference type="SUPFAM" id="SSF56796">
    <property type="entry name" value="Dehydroquinate synthase-like"/>
    <property type="match status" value="1"/>
</dbReference>
<gene>
    <name evidence="8 12" type="primary">aroB</name>
    <name evidence="12" type="ORF">ACFSTF_14565</name>
</gene>
<evidence type="ECO:0000313" key="13">
    <source>
        <dbReference type="Proteomes" id="UP001597458"/>
    </source>
</evidence>
<comment type="similarity">
    <text evidence="8">Belongs to the sugar phosphate cyclases superfamily. Dehydroquinate synthase family.</text>
</comment>
<feature type="binding site" evidence="8">
    <location>
        <position position="274"/>
    </location>
    <ligand>
        <name>Zn(2+)</name>
        <dbReference type="ChEBI" id="CHEBI:29105"/>
    </ligand>
</feature>
<evidence type="ECO:0000256" key="5">
    <source>
        <dbReference type="ARBA" id="ARBA00023027"/>
    </source>
</evidence>
<keyword evidence="8" id="KW-0028">Amino-acid biosynthesis</keyword>
<feature type="binding site" evidence="8">
    <location>
        <position position="148"/>
    </location>
    <ligand>
        <name>NAD(+)</name>
        <dbReference type="ChEBI" id="CHEBI:57540"/>
    </ligand>
</feature>
<keyword evidence="13" id="KW-1185">Reference proteome</keyword>
<dbReference type="InterPro" id="IPR016037">
    <property type="entry name" value="DHQ_synth_AroB"/>
</dbReference>
<dbReference type="PANTHER" id="PTHR43622:SF1">
    <property type="entry name" value="3-DEHYDROQUINATE SYNTHASE"/>
    <property type="match status" value="1"/>
</dbReference>
<evidence type="ECO:0000256" key="7">
    <source>
        <dbReference type="ARBA" id="ARBA00023285"/>
    </source>
</evidence>
<comment type="catalytic activity">
    <reaction evidence="8">
        <text>7-phospho-2-dehydro-3-deoxy-D-arabino-heptonate = 3-dehydroquinate + phosphate</text>
        <dbReference type="Rhea" id="RHEA:21968"/>
        <dbReference type="ChEBI" id="CHEBI:32364"/>
        <dbReference type="ChEBI" id="CHEBI:43474"/>
        <dbReference type="ChEBI" id="CHEBI:58394"/>
        <dbReference type="EC" id="4.2.3.4"/>
    </reaction>
</comment>
<dbReference type="Pfam" id="PF24621">
    <property type="entry name" value="DHQS_C"/>
    <property type="match status" value="1"/>
</dbReference>
<dbReference type="Gene3D" id="3.40.50.1970">
    <property type="match status" value="1"/>
</dbReference>
<evidence type="ECO:0000259" key="11">
    <source>
        <dbReference type="Pfam" id="PF24621"/>
    </source>
</evidence>
<dbReference type="InterPro" id="IPR050071">
    <property type="entry name" value="Dehydroquinate_synthase"/>
</dbReference>
<dbReference type="InterPro" id="IPR030963">
    <property type="entry name" value="DHQ_synth_fam"/>
</dbReference>
<keyword evidence="6 8" id="KW-0456">Lyase</keyword>
<evidence type="ECO:0000313" key="12">
    <source>
        <dbReference type="EMBL" id="MFD2618523.1"/>
    </source>
</evidence>
<keyword evidence="2 8" id="KW-0479">Metal-binding</keyword>
<dbReference type="PIRSF" id="PIRSF001455">
    <property type="entry name" value="DHQ_synth"/>
    <property type="match status" value="1"/>
</dbReference>
<accession>A0ABW5PUI4</accession>
<dbReference type="InterPro" id="IPR056179">
    <property type="entry name" value="DHQS_C"/>
</dbReference>
<comment type="function">
    <text evidence="8">Catalyzes the conversion of 3-deoxy-D-arabino-heptulosonate 7-phosphate (DAHP) to dehydroquinate (DHQ).</text>
</comment>
<comment type="caution">
    <text evidence="12">The sequence shown here is derived from an EMBL/GenBank/DDBJ whole genome shotgun (WGS) entry which is preliminary data.</text>
</comment>
<keyword evidence="8" id="KW-0057">Aromatic amino acid biosynthesis</keyword>
<dbReference type="PANTHER" id="PTHR43622">
    <property type="entry name" value="3-DEHYDROQUINATE SYNTHASE"/>
    <property type="match status" value="1"/>
</dbReference>
<dbReference type="EMBL" id="JBHUMR010000017">
    <property type="protein sequence ID" value="MFD2618523.1"/>
    <property type="molecule type" value="Genomic_DNA"/>
</dbReference>
<dbReference type="Gene3D" id="1.20.1090.10">
    <property type="entry name" value="Dehydroquinate synthase-like - alpha domain"/>
    <property type="match status" value="1"/>
</dbReference>
<comment type="cofactor">
    <cofactor evidence="8">
        <name>Co(2+)</name>
        <dbReference type="ChEBI" id="CHEBI:48828"/>
    </cofactor>
    <cofactor evidence="8">
        <name>Zn(2+)</name>
        <dbReference type="ChEBI" id="CHEBI:29105"/>
    </cofactor>
    <text evidence="8">Binds 1 divalent metal cation per subunit. Can use either Co(2+) or Zn(2+).</text>
</comment>
<comment type="cofactor">
    <cofactor evidence="1 8">
        <name>NAD(+)</name>
        <dbReference type="ChEBI" id="CHEBI:57540"/>
    </cofactor>
</comment>
<feature type="binding site" evidence="8">
    <location>
        <begin position="135"/>
        <end position="136"/>
    </location>
    <ligand>
        <name>NAD(+)</name>
        <dbReference type="ChEBI" id="CHEBI:57540"/>
    </ligand>
</feature>
<keyword evidence="8" id="KW-0963">Cytoplasm</keyword>
<evidence type="ECO:0000256" key="3">
    <source>
        <dbReference type="ARBA" id="ARBA00022741"/>
    </source>
</evidence>
<feature type="binding site" evidence="8">
    <location>
        <position position="258"/>
    </location>
    <ligand>
        <name>Zn(2+)</name>
        <dbReference type="ChEBI" id="CHEBI:29105"/>
    </ligand>
</feature>
<dbReference type="Pfam" id="PF01761">
    <property type="entry name" value="DHQ_synthase"/>
    <property type="match status" value="1"/>
</dbReference>
<keyword evidence="5 8" id="KW-0520">NAD</keyword>
<reference evidence="13" key="1">
    <citation type="journal article" date="2019" name="Int. J. Syst. Evol. Microbiol.">
        <title>The Global Catalogue of Microorganisms (GCM) 10K type strain sequencing project: providing services to taxonomists for standard genome sequencing and annotation.</title>
        <authorList>
            <consortium name="The Broad Institute Genomics Platform"/>
            <consortium name="The Broad Institute Genome Sequencing Center for Infectious Disease"/>
            <person name="Wu L."/>
            <person name="Ma J."/>
        </authorList>
    </citation>
    <scope>NUCLEOTIDE SEQUENCE [LARGE SCALE GENOMIC DNA]</scope>
    <source>
        <strain evidence="13">TISTR 2241</strain>
    </source>
</reference>
<proteinExistence type="inferred from homology"/>
<protein>
    <recommendedName>
        <fullName evidence="8 9">3-dehydroquinate synthase</fullName>
        <shortName evidence="8">DHQS</shortName>
        <ecNumber evidence="8 9">4.2.3.4</ecNumber>
    </recommendedName>
</protein>
<evidence type="ECO:0000256" key="4">
    <source>
        <dbReference type="ARBA" id="ARBA00022833"/>
    </source>
</evidence>
<evidence type="ECO:0000256" key="6">
    <source>
        <dbReference type="ARBA" id="ARBA00023239"/>
    </source>
</evidence>
<dbReference type="RefSeq" id="WP_141191577.1">
    <property type="nucleotide sequence ID" value="NZ_JBHUMR010000017.1"/>
</dbReference>
<keyword evidence="7 8" id="KW-0170">Cobalt</keyword>
<dbReference type="InterPro" id="IPR030960">
    <property type="entry name" value="DHQS/DOIS_N"/>
</dbReference>
<dbReference type="HAMAP" id="MF_00110">
    <property type="entry name" value="DHQ_synthase"/>
    <property type="match status" value="1"/>
</dbReference>
<feature type="domain" description="3-dehydroquinate synthase N-terminal" evidence="10">
    <location>
        <begin position="73"/>
        <end position="185"/>
    </location>
</feature>
<evidence type="ECO:0000256" key="1">
    <source>
        <dbReference type="ARBA" id="ARBA00001911"/>
    </source>
</evidence>
<keyword evidence="3 8" id="KW-0547">Nucleotide-binding</keyword>
<organism evidence="12 13">
    <name type="scientific">Terrilactibacillus laevilacticus</name>
    <dbReference type="NCBI Taxonomy" id="1380157"/>
    <lineage>
        <taxon>Bacteria</taxon>
        <taxon>Bacillati</taxon>
        <taxon>Bacillota</taxon>
        <taxon>Bacilli</taxon>
        <taxon>Bacillales</taxon>
        <taxon>Bacillaceae</taxon>
        <taxon>Terrilactibacillus</taxon>
    </lineage>
</organism>
<dbReference type="Proteomes" id="UP001597458">
    <property type="component" value="Unassembled WGS sequence"/>
</dbReference>
<name>A0ABW5PUI4_9BACI</name>
<dbReference type="EC" id="4.2.3.4" evidence="8 9"/>
<evidence type="ECO:0000256" key="9">
    <source>
        <dbReference type="NCBIfam" id="TIGR01357"/>
    </source>
</evidence>
<sequence>MTQFQVELKRVVDDSYNIEIGRQLFPKLVEDINHGLIKNVNRFAIISDSVVSNFYGDKLLHLLKEAGYDCHLFTVPNGEKTKNRETKTDIEDQMLALGYGRDSAIIALGGGMISDLSGFIASTFCRGIPYVNYSTTLLSAADASVGGKTAVNTPVATNLIGTFYQPTKVYIDLDSWKTLPLREFRSGLAETIKHACLADSHFFSFLETHMEDILTSDKLILNANVCSHIAYKNCDIKFHVVEKDEKESNLRQILNLGHTAGRALEALSGYTLLHGEAIAVGLVIQAKIANSLGLLEAKEADRVYALLKKAGFNLTIPGDITSEALVKKMYTDKKVRNGQIRFVLMSKIGQMKQFDDGSYSVPVSEELIYQAIQSL</sequence>
<feature type="domain" description="3-dehydroquinate synthase C-terminal" evidence="11">
    <location>
        <begin position="187"/>
        <end position="335"/>
    </location>
</feature>